<dbReference type="InterPro" id="IPR011993">
    <property type="entry name" value="PH-like_dom_sf"/>
</dbReference>
<feature type="region of interest" description="Disordered" evidence="1">
    <location>
        <begin position="358"/>
        <end position="386"/>
    </location>
</feature>
<dbReference type="Proteomes" id="UP000530660">
    <property type="component" value="Unassembled WGS sequence"/>
</dbReference>
<evidence type="ECO:0000256" key="1">
    <source>
        <dbReference type="SAM" id="MobiDB-lite"/>
    </source>
</evidence>
<reference evidence="3 4" key="1">
    <citation type="journal article" date="2020" name="J. Phycol.">
        <title>Comparative genome analysis reveals Cyanidiococcus gen. nov., a new extremophilic red algal genus sister to Cyanidioschyzon (Cyanidioschyzonaceae, Rhodophyta).</title>
        <authorList>
            <person name="Liu S.-L."/>
            <person name="Chiang Y.-R."/>
            <person name="Yoon H.S."/>
            <person name="Fu H.-Y."/>
        </authorList>
    </citation>
    <scope>NUCLEOTIDE SEQUENCE [LARGE SCALE GENOMIC DNA]</scope>
    <source>
        <strain evidence="3 4">THAL066</strain>
    </source>
</reference>
<organism evidence="3 4">
    <name type="scientific">Cyanidiococcus yangmingshanensis</name>
    <dbReference type="NCBI Taxonomy" id="2690220"/>
    <lineage>
        <taxon>Eukaryota</taxon>
        <taxon>Rhodophyta</taxon>
        <taxon>Bangiophyceae</taxon>
        <taxon>Cyanidiales</taxon>
        <taxon>Cyanidiaceae</taxon>
        <taxon>Cyanidiococcus</taxon>
    </lineage>
</organism>
<dbReference type="Gene3D" id="2.30.29.30">
    <property type="entry name" value="Pleckstrin-homology domain (PH domain)/Phosphotyrosine-binding domain (PTB)"/>
    <property type="match status" value="1"/>
</dbReference>
<dbReference type="SMART" id="SM00160">
    <property type="entry name" value="RanBD"/>
    <property type="match status" value="1"/>
</dbReference>
<feature type="compositionally biased region" description="Basic and acidic residues" evidence="1">
    <location>
        <begin position="1"/>
        <end position="22"/>
    </location>
</feature>
<protein>
    <recommendedName>
        <fullName evidence="2">RanBD1 domain-containing protein</fullName>
    </recommendedName>
</protein>
<dbReference type="EMBL" id="VWRR01000003">
    <property type="protein sequence ID" value="KAF6004562.1"/>
    <property type="molecule type" value="Genomic_DNA"/>
</dbReference>
<feature type="region of interest" description="Disordered" evidence="1">
    <location>
        <begin position="208"/>
        <end position="289"/>
    </location>
</feature>
<feature type="compositionally biased region" description="Polar residues" evidence="1">
    <location>
        <begin position="230"/>
        <end position="254"/>
    </location>
</feature>
<feature type="domain" description="RanBD1" evidence="2">
    <location>
        <begin position="384"/>
        <end position="460"/>
    </location>
</feature>
<evidence type="ECO:0000313" key="4">
    <source>
        <dbReference type="Proteomes" id="UP000530660"/>
    </source>
</evidence>
<dbReference type="InterPro" id="IPR045255">
    <property type="entry name" value="RanBP1-like"/>
</dbReference>
<feature type="compositionally biased region" description="Basic and acidic residues" evidence="1">
    <location>
        <begin position="57"/>
        <end position="76"/>
    </location>
</feature>
<dbReference type="OrthoDB" id="6061at2759"/>
<feature type="compositionally biased region" description="Polar residues" evidence="1">
    <location>
        <begin position="210"/>
        <end position="223"/>
    </location>
</feature>
<accession>A0A7J7IN63</accession>
<sequence length="542" mass="57897">MSSRKRAAEIQIDKDTIQRFENESEVETSTETAETSAPVWLATTQHLKGRRIIRARRSGDRSFPDDNRADLSRTEPHLPTVTEECDQEPRVATAASRAAKLSPGSATRDARTETTHETSPQRAEKTTRAGVEIEHKKARHSEDKTNEPAETAAVHGQGGTRTGTSAAPVDESGLSETRQAAYERDDPITRTANVEPECSRSAFTILARTSLGTPASDETPQTKQGERGSNVLSNESRECVTTSLATEPTASINSAAAPKVTDATEGNRSAATSSNTELPHADRTADSNKAAPKGFAGFTFGNISAPSTGNVSGFASFRFDAQAPSAVLGSELSLRGSKSLFDTGRGHGPSPGCGAVFGRGADAPEATDDEHDDDNHDNVVGASEATGSTALPIASSAFNNESEEQVRHQTRAKLFELVEKQWRERGRGTVRLLYHPSRRSARMVMRVDGTLRVILNVPLTAETPRLDESGDSTLRFVAVQNTSEDAASIPCDEPSAVPKSTSTVATAVGASKPRRPGLVSPFRSARSVRPLSRGMRCPAIQL</sequence>
<feature type="region of interest" description="Disordered" evidence="1">
    <location>
        <begin position="1"/>
        <end position="35"/>
    </location>
</feature>
<evidence type="ECO:0000259" key="2">
    <source>
        <dbReference type="PROSITE" id="PS50196"/>
    </source>
</evidence>
<dbReference type="PANTHER" id="PTHR23138">
    <property type="entry name" value="RAN BINDING PROTEIN"/>
    <property type="match status" value="1"/>
</dbReference>
<feature type="compositionally biased region" description="Polar residues" evidence="1">
    <location>
        <begin position="264"/>
        <end position="277"/>
    </location>
</feature>
<feature type="region of interest" description="Disordered" evidence="1">
    <location>
        <begin position="487"/>
        <end position="521"/>
    </location>
</feature>
<dbReference type="Pfam" id="PF00638">
    <property type="entry name" value="Ran_BP1"/>
    <property type="match status" value="1"/>
</dbReference>
<dbReference type="AlphaFoldDB" id="A0A7J7IN63"/>
<feature type="region of interest" description="Disordered" evidence="1">
    <location>
        <begin position="53"/>
        <end position="194"/>
    </location>
</feature>
<dbReference type="InterPro" id="IPR000156">
    <property type="entry name" value="Ran_bind_dom"/>
</dbReference>
<keyword evidence="4" id="KW-1185">Reference proteome</keyword>
<feature type="compositionally biased region" description="Basic and acidic residues" evidence="1">
    <location>
        <begin position="122"/>
        <end position="147"/>
    </location>
</feature>
<comment type="caution">
    <text evidence="3">The sequence shown here is derived from an EMBL/GenBank/DDBJ whole genome shotgun (WGS) entry which is preliminary data.</text>
</comment>
<gene>
    <name evidence="3" type="ORF">F1559_004305</name>
</gene>
<evidence type="ECO:0000313" key="3">
    <source>
        <dbReference type="EMBL" id="KAF6004562.1"/>
    </source>
</evidence>
<dbReference type="SUPFAM" id="SSF50729">
    <property type="entry name" value="PH domain-like"/>
    <property type="match status" value="1"/>
</dbReference>
<name>A0A7J7IN63_9RHOD</name>
<dbReference type="PROSITE" id="PS50196">
    <property type="entry name" value="RANBD1"/>
    <property type="match status" value="1"/>
</dbReference>
<proteinExistence type="predicted"/>